<proteinExistence type="predicted"/>
<comment type="caution">
    <text evidence="1">The sequence shown here is derived from an EMBL/GenBank/DDBJ whole genome shotgun (WGS) entry which is preliminary data.</text>
</comment>
<dbReference type="Proteomes" id="UP000253562">
    <property type="component" value="Unassembled WGS sequence"/>
</dbReference>
<dbReference type="OrthoDB" id="215285at2"/>
<protein>
    <submittedName>
        <fullName evidence="1">Uncharacterized protein</fullName>
    </submittedName>
</protein>
<dbReference type="AlphaFoldDB" id="A0A368KQJ7"/>
<dbReference type="RefSeq" id="WP_114368840.1">
    <property type="nucleotide sequence ID" value="NZ_QPEX01000024.1"/>
</dbReference>
<name>A0A368KQJ7_9BACT</name>
<organism evidence="1 2">
    <name type="scientific">Bremerella cremea</name>
    <dbReference type="NCBI Taxonomy" id="1031537"/>
    <lineage>
        <taxon>Bacteria</taxon>
        <taxon>Pseudomonadati</taxon>
        <taxon>Planctomycetota</taxon>
        <taxon>Planctomycetia</taxon>
        <taxon>Pirellulales</taxon>
        <taxon>Pirellulaceae</taxon>
        <taxon>Bremerella</taxon>
    </lineage>
</organism>
<dbReference type="EMBL" id="QPEX01000024">
    <property type="protein sequence ID" value="RCS49123.1"/>
    <property type="molecule type" value="Genomic_DNA"/>
</dbReference>
<evidence type="ECO:0000313" key="1">
    <source>
        <dbReference type="EMBL" id="RCS49123.1"/>
    </source>
</evidence>
<sequence>MRLPWRSVGGYPPQSLNEDAVFFRRIHETLNQSFVAHPLNRNDRFFLLRGKSKYKHMCMKGGESPLDLTPGHYELKPSPIADTVLRQRVDQLVEARKPFISI</sequence>
<reference evidence="1 2" key="1">
    <citation type="submission" date="2018-07" db="EMBL/GenBank/DDBJ databases">
        <title>Comparative genomes isolates from brazilian mangrove.</title>
        <authorList>
            <person name="De Araujo J.E."/>
            <person name="Taketani R.G."/>
            <person name="Silva M.C.P."/>
            <person name="Lourenco M.V."/>
            <person name="Oliveira V.M."/>
            <person name="Andreote F.D."/>
        </authorList>
    </citation>
    <scope>NUCLEOTIDE SEQUENCE [LARGE SCALE GENOMIC DNA]</scope>
    <source>
        <strain evidence="1 2">HEX PRIS-MGV</strain>
    </source>
</reference>
<gene>
    <name evidence="1" type="ORF">DTL42_11305</name>
</gene>
<evidence type="ECO:0000313" key="2">
    <source>
        <dbReference type="Proteomes" id="UP000253562"/>
    </source>
</evidence>
<accession>A0A368KQJ7</accession>